<dbReference type="PROSITE" id="PS50835">
    <property type="entry name" value="IG_LIKE"/>
    <property type="match status" value="1"/>
</dbReference>
<keyword evidence="4" id="KW-1185">Reference proteome</keyword>
<proteinExistence type="predicted"/>
<evidence type="ECO:0000256" key="1">
    <source>
        <dbReference type="SAM" id="MobiDB-lite"/>
    </source>
</evidence>
<dbReference type="SMART" id="SM00408">
    <property type="entry name" value="IGc2"/>
    <property type="match status" value="1"/>
</dbReference>
<comment type="caution">
    <text evidence="3">The sequence shown here is derived from an EMBL/GenBank/DDBJ whole genome shotgun (WGS) entry which is preliminary data.</text>
</comment>
<evidence type="ECO:0000313" key="4">
    <source>
        <dbReference type="Proteomes" id="UP000326759"/>
    </source>
</evidence>
<evidence type="ECO:0000313" key="3">
    <source>
        <dbReference type="EMBL" id="KAB7507488.1"/>
    </source>
</evidence>
<dbReference type="InterPro" id="IPR003598">
    <property type="entry name" value="Ig_sub2"/>
</dbReference>
<sequence length="161" mass="17427">MLTLLSECCLTESTEVSVELSSDVVKAGDTVTIKCDVTVDAMLSADVTWVKDDSPLDFSNERISSEKGGSDKDPEDDSYDRILTITKAEGRDSGIYSCVSNTGEDEAEGFVILTVEDVPETPVIQEVECAASEAYVHWVSKGENSSPVTSLQNSENKQTFI</sequence>
<dbReference type="SMART" id="SM00409">
    <property type="entry name" value="IG"/>
    <property type="match status" value="1"/>
</dbReference>
<evidence type="ECO:0000259" key="2">
    <source>
        <dbReference type="PROSITE" id="PS50835"/>
    </source>
</evidence>
<dbReference type="InterPro" id="IPR007110">
    <property type="entry name" value="Ig-like_dom"/>
</dbReference>
<organism evidence="3 4">
    <name type="scientific">Armadillidium nasatum</name>
    <dbReference type="NCBI Taxonomy" id="96803"/>
    <lineage>
        <taxon>Eukaryota</taxon>
        <taxon>Metazoa</taxon>
        <taxon>Ecdysozoa</taxon>
        <taxon>Arthropoda</taxon>
        <taxon>Crustacea</taxon>
        <taxon>Multicrustacea</taxon>
        <taxon>Malacostraca</taxon>
        <taxon>Eumalacostraca</taxon>
        <taxon>Peracarida</taxon>
        <taxon>Isopoda</taxon>
        <taxon>Oniscidea</taxon>
        <taxon>Crinocheta</taxon>
        <taxon>Armadillidiidae</taxon>
        <taxon>Armadillidium</taxon>
    </lineage>
</organism>
<protein>
    <recommendedName>
        <fullName evidence="2">Ig-like domain-containing protein</fullName>
    </recommendedName>
</protein>
<dbReference type="EMBL" id="SEYY01000324">
    <property type="protein sequence ID" value="KAB7507488.1"/>
    <property type="molecule type" value="Genomic_DNA"/>
</dbReference>
<name>A0A5N5TMU7_9CRUS</name>
<dbReference type="InterPro" id="IPR013783">
    <property type="entry name" value="Ig-like_fold"/>
</dbReference>
<dbReference type="Proteomes" id="UP000326759">
    <property type="component" value="Unassembled WGS sequence"/>
</dbReference>
<dbReference type="Pfam" id="PF13927">
    <property type="entry name" value="Ig_3"/>
    <property type="match status" value="1"/>
</dbReference>
<dbReference type="SUPFAM" id="SSF48726">
    <property type="entry name" value="Immunoglobulin"/>
    <property type="match status" value="1"/>
</dbReference>
<dbReference type="AlphaFoldDB" id="A0A5N5TMU7"/>
<accession>A0A5N5TMU7</accession>
<dbReference type="Gene3D" id="2.60.40.10">
    <property type="entry name" value="Immunoglobulins"/>
    <property type="match status" value="1"/>
</dbReference>
<gene>
    <name evidence="3" type="ORF">Anas_00687</name>
</gene>
<feature type="compositionally biased region" description="Basic and acidic residues" evidence="1">
    <location>
        <begin position="57"/>
        <end position="72"/>
    </location>
</feature>
<dbReference type="InterPro" id="IPR036179">
    <property type="entry name" value="Ig-like_dom_sf"/>
</dbReference>
<dbReference type="InterPro" id="IPR003599">
    <property type="entry name" value="Ig_sub"/>
</dbReference>
<reference evidence="3 4" key="1">
    <citation type="journal article" date="2019" name="PLoS Biol.">
        <title>Sex chromosomes control vertical transmission of feminizing Wolbachia symbionts in an isopod.</title>
        <authorList>
            <person name="Becking T."/>
            <person name="Chebbi M.A."/>
            <person name="Giraud I."/>
            <person name="Moumen B."/>
            <person name="Laverre T."/>
            <person name="Caubet Y."/>
            <person name="Peccoud J."/>
            <person name="Gilbert C."/>
            <person name="Cordaux R."/>
        </authorList>
    </citation>
    <scope>NUCLEOTIDE SEQUENCE [LARGE SCALE GENOMIC DNA]</scope>
    <source>
        <strain evidence="3">ANa2</strain>
        <tissue evidence="3">Whole body excluding digestive tract and cuticle</tissue>
    </source>
</reference>
<feature type="domain" description="Ig-like" evidence="2">
    <location>
        <begin position="14"/>
        <end position="114"/>
    </location>
</feature>
<feature type="region of interest" description="Disordered" evidence="1">
    <location>
        <begin position="57"/>
        <end position="79"/>
    </location>
</feature>